<sequence length="114" mass="12915">MRVRQRRAEYLPDWSEQWDRPDGTDPEHEYTVHPEPGGLVYCGSTEGRDTLCWDTRDPDPDRWPVVSDKGIFPALTELLVAELTGTGLGLTHSGLGDPDGWAWPFRGPRGTWRP</sequence>
<proteinExistence type="predicted"/>
<feature type="compositionally biased region" description="Basic and acidic residues" evidence="1">
    <location>
        <begin position="17"/>
        <end position="32"/>
    </location>
</feature>
<evidence type="ECO:0000313" key="3">
    <source>
        <dbReference type="Proteomes" id="UP000614047"/>
    </source>
</evidence>
<gene>
    <name evidence="2" type="ORF">IW256_007286</name>
</gene>
<protein>
    <submittedName>
        <fullName evidence="2">Uncharacterized protein</fullName>
    </submittedName>
</protein>
<feature type="region of interest" description="Disordered" evidence="1">
    <location>
        <begin position="15"/>
        <end position="41"/>
    </location>
</feature>
<organism evidence="2 3">
    <name type="scientific">Actinomadura viridis</name>
    <dbReference type="NCBI Taxonomy" id="58110"/>
    <lineage>
        <taxon>Bacteria</taxon>
        <taxon>Bacillati</taxon>
        <taxon>Actinomycetota</taxon>
        <taxon>Actinomycetes</taxon>
        <taxon>Streptosporangiales</taxon>
        <taxon>Thermomonosporaceae</taxon>
        <taxon>Actinomadura</taxon>
    </lineage>
</organism>
<accession>A0A931DUZ1</accession>
<dbReference type="RefSeq" id="WP_197015273.1">
    <property type="nucleotide sequence ID" value="NZ_BAABES010000018.1"/>
</dbReference>
<dbReference type="EMBL" id="JADOUA010000001">
    <property type="protein sequence ID" value="MBG6093173.1"/>
    <property type="molecule type" value="Genomic_DNA"/>
</dbReference>
<dbReference type="AlphaFoldDB" id="A0A931DUZ1"/>
<reference evidence="2" key="1">
    <citation type="submission" date="2020-11" db="EMBL/GenBank/DDBJ databases">
        <title>Sequencing the genomes of 1000 actinobacteria strains.</title>
        <authorList>
            <person name="Klenk H.-P."/>
        </authorList>
    </citation>
    <scope>NUCLEOTIDE SEQUENCE</scope>
    <source>
        <strain evidence="2">DSM 43175</strain>
    </source>
</reference>
<name>A0A931DUZ1_9ACTN</name>
<comment type="caution">
    <text evidence="2">The sequence shown here is derived from an EMBL/GenBank/DDBJ whole genome shotgun (WGS) entry which is preliminary data.</text>
</comment>
<evidence type="ECO:0000256" key="1">
    <source>
        <dbReference type="SAM" id="MobiDB-lite"/>
    </source>
</evidence>
<keyword evidence="3" id="KW-1185">Reference proteome</keyword>
<dbReference type="Proteomes" id="UP000614047">
    <property type="component" value="Unassembled WGS sequence"/>
</dbReference>
<evidence type="ECO:0000313" key="2">
    <source>
        <dbReference type="EMBL" id="MBG6093173.1"/>
    </source>
</evidence>